<feature type="region of interest" description="Disordered" evidence="1">
    <location>
        <begin position="1"/>
        <end position="36"/>
    </location>
</feature>
<comment type="caution">
    <text evidence="2">The sequence shown here is derived from an EMBL/GenBank/DDBJ whole genome shotgun (WGS) entry which is preliminary data.</text>
</comment>
<sequence length="538" mass="60352">MTKPFDNVSSDWGLVEPPPLTRVSNEPPKSIFSDPSWLENATKPIREKQSIQPQLTKPAQDYRQRRVDRVSKLLQDRYRRITNEANSPLLVDVYTGDVLPDRLDAISSAVAADYRHHYQAEVPNADIKRAFSHLSALVAPWEATVFFGRAGYDPHHRERYIDAGPGRCFVFTPGASYYQPLVGQPCIRPLQSRPLAIPAEMGNVNPRLIDPLFALTVLPQDSNLLVIAWMILCWMPDRKQVMLELLGTPSSSLEQSHTLIKNVVDPATVALHNELPNHVKQFNNLALKHYLLSFNQVDALTPTQQNHLSTLMRGKQIPWQWQGKTVDASITVQCPVILNSLESVVTTSKLADATLSVEVEEKDQSKGLPAMFPSAASLTVGLLMIFGQVHSDWETVSYDSRFERYGDLADLCRVGELVAVSLGRGRSMFWEQFDRNQQGRRGFELEETPVAQAVAHALDDVPGGVIELPVKQWLAHLKPYRPDVTRPEQWPTSSRGLGAAFKRIKPLLRDVGITLTSTGQRGPFCYWRAEKTTSHSAE</sequence>
<evidence type="ECO:0000313" key="2">
    <source>
        <dbReference type="EMBL" id="NYT72471.1"/>
    </source>
</evidence>
<evidence type="ECO:0000256" key="1">
    <source>
        <dbReference type="SAM" id="MobiDB-lite"/>
    </source>
</evidence>
<protein>
    <submittedName>
        <fullName evidence="2">Uncharacterized protein</fullName>
    </submittedName>
</protein>
<evidence type="ECO:0000313" key="3">
    <source>
        <dbReference type="Proteomes" id="UP000520876"/>
    </source>
</evidence>
<dbReference type="EMBL" id="JACCGK010000006">
    <property type="protein sequence ID" value="NYT72471.1"/>
    <property type="molecule type" value="Genomic_DNA"/>
</dbReference>
<dbReference type="AlphaFoldDB" id="A0A7Z0SMZ8"/>
<keyword evidence="3" id="KW-1185">Reference proteome</keyword>
<reference evidence="2 3" key="1">
    <citation type="submission" date="2020-07" db="EMBL/GenBank/DDBJ databases">
        <title>Halomonas sp. QX-2 draft genome sequence.</title>
        <authorList>
            <person name="Qiu X."/>
        </authorList>
    </citation>
    <scope>NUCLEOTIDE SEQUENCE [LARGE SCALE GENOMIC DNA]</scope>
    <source>
        <strain evidence="2 3">QX-2</strain>
    </source>
</reference>
<accession>A0A7Z0SMZ8</accession>
<gene>
    <name evidence="2" type="ORF">HZU72_08535</name>
</gene>
<organism evidence="2 3">
    <name type="scientific">Vreelandella sedimenti</name>
    <dbReference type="NCBI Taxonomy" id="2729618"/>
    <lineage>
        <taxon>Bacteria</taxon>
        <taxon>Pseudomonadati</taxon>
        <taxon>Pseudomonadota</taxon>
        <taxon>Gammaproteobacteria</taxon>
        <taxon>Oceanospirillales</taxon>
        <taxon>Halomonadaceae</taxon>
        <taxon>Vreelandella</taxon>
    </lineage>
</organism>
<proteinExistence type="predicted"/>
<name>A0A7Z0SMZ8_9GAMM</name>
<dbReference type="Proteomes" id="UP000520876">
    <property type="component" value="Unassembled WGS sequence"/>
</dbReference>